<dbReference type="AlphaFoldDB" id="A0AA39Q8A3"/>
<dbReference type="PROSITE" id="PS50011">
    <property type="entry name" value="PROTEIN_KINASE_DOM"/>
    <property type="match status" value="1"/>
</dbReference>
<sequence length="334" mass="38366">MAKPSQAHWVLNHLPNILHEQDFMLDEDDSVQKLIAEMVNAGQDVGGREGAYEVRVLCITVLEKLFPITSLRKDMHYAQVFVDILQCHKWLYDHPKILHQDISMANIMYRTDDEGAIFGVLNDFDLSTLIPIKVVTSLPRMGTPPYMALDLLKEQKDSGPRLYRHDLEALFYVILMICCRHSIIKKVQPNGTQLEEISAIFSEWFDCTMSWNLLTKVKTSFFMDDEPLPVSPCFEGFRHRLNAIRRKISRGILARSFAMCEAERVSWEVIPLPPDINIQRRVPLPPRQKAVTEPFNDATLGGHVNYGMFLTVMRIFKDTELVVRNRDRAPAAPS</sequence>
<keyword evidence="3" id="KW-1185">Reference proteome</keyword>
<evidence type="ECO:0000313" key="3">
    <source>
        <dbReference type="Proteomes" id="UP001175228"/>
    </source>
</evidence>
<dbReference type="InterPro" id="IPR011009">
    <property type="entry name" value="Kinase-like_dom_sf"/>
</dbReference>
<dbReference type="Gene3D" id="1.10.510.10">
    <property type="entry name" value="Transferase(Phosphotransferase) domain 1"/>
    <property type="match status" value="1"/>
</dbReference>
<reference evidence="2" key="1">
    <citation type="submission" date="2023-06" db="EMBL/GenBank/DDBJ databases">
        <authorList>
            <consortium name="Lawrence Berkeley National Laboratory"/>
            <person name="Ahrendt S."/>
            <person name="Sahu N."/>
            <person name="Indic B."/>
            <person name="Wong-Bajracharya J."/>
            <person name="Merenyi Z."/>
            <person name="Ke H.-M."/>
            <person name="Monk M."/>
            <person name="Kocsube S."/>
            <person name="Drula E."/>
            <person name="Lipzen A."/>
            <person name="Balint B."/>
            <person name="Henrissat B."/>
            <person name="Andreopoulos B."/>
            <person name="Martin F.M."/>
            <person name="Harder C.B."/>
            <person name="Rigling D."/>
            <person name="Ford K.L."/>
            <person name="Foster G.D."/>
            <person name="Pangilinan J."/>
            <person name="Papanicolaou A."/>
            <person name="Barry K."/>
            <person name="LaButti K."/>
            <person name="Viragh M."/>
            <person name="Koriabine M."/>
            <person name="Yan M."/>
            <person name="Riley R."/>
            <person name="Champramary S."/>
            <person name="Plett K.L."/>
            <person name="Tsai I.J."/>
            <person name="Slot J."/>
            <person name="Sipos G."/>
            <person name="Plett J."/>
            <person name="Nagy L.G."/>
            <person name="Grigoriev I.V."/>
        </authorList>
    </citation>
    <scope>NUCLEOTIDE SEQUENCE</scope>
    <source>
        <strain evidence="2">HWK02</strain>
    </source>
</reference>
<accession>A0AA39Q8A3</accession>
<dbReference type="InterPro" id="IPR040976">
    <property type="entry name" value="Pkinase_fungal"/>
</dbReference>
<dbReference type="EMBL" id="JAUEPU010000011">
    <property type="protein sequence ID" value="KAK0498107.1"/>
    <property type="molecule type" value="Genomic_DNA"/>
</dbReference>
<protein>
    <recommendedName>
        <fullName evidence="1">Protein kinase domain-containing protein</fullName>
    </recommendedName>
</protein>
<dbReference type="GO" id="GO:0005524">
    <property type="term" value="F:ATP binding"/>
    <property type="evidence" value="ECO:0007669"/>
    <property type="project" value="InterPro"/>
</dbReference>
<dbReference type="SUPFAM" id="SSF56112">
    <property type="entry name" value="Protein kinase-like (PK-like)"/>
    <property type="match status" value="1"/>
</dbReference>
<organism evidence="2 3">
    <name type="scientific">Armillaria luteobubalina</name>
    <dbReference type="NCBI Taxonomy" id="153913"/>
    <lineage>
        <taxon>Eukaryota</taxon>
        <taxon>Fungi</taxon>
        <taxon>Dikarya</taxon>
        <taxon>Basidiomycota</taxon>
        <taxon>Agaricomycotina</taxon>
        <taxon>Agaricomycetes</taxon>
        <taxon>Agaricomycetidae</taxon>
        <taxon>Agaricales</taxon>
        <taxon>Marasmiineae</taxon>
        <taxon>Physalacriaceae</taxon>
        <taxon>Armillaria</taxon>
    </lineage>
</organism>
<gene>
    <name evidence="2" type="ORF">EDD18DRAFT_1071597</name>
</gene>
<dbReference type="GO" id="GO:0004672">
    <property type="term" value="F:protein kinase activity"/>
    <property type="evidence" value="ECO:0007669"/>
    <property type="project" value="InterPro"/>
</dbReference>
<comment type="caution">
    <text evidence="2">The sequence shown here is derived from an EMBL/GenBank/DDBJ whole genome shotgun (WGS) entry which is preliminary data.</text>
</comment>
<dbReference type="PANTHER" id="PTHR38248:SF2">
    <property type="entry name" value="FUNK1 11"/>
    <property type="match status" value="1"/>
</dbReference>
<name>A0AA39Q8A3_9AGAR</name>
<evidence type="ECO:0000313" key="2">
    <source>
        <dbReference type="EMBL" id="KAK0498107.1"/>
    </source>
</evidence>
<dbReference type="PANTHER" id="PTHR38248">
    <property type="entry name" value="FUNK1 6"/>
    <property type="match status" value="1"/>
</dbReference>
<dbReference type="InterPro" id="IPR000719">
    <property type="entry name" value="Prot_kinase_dom"/>
</dbReference>
<feature type="domain" description="Protein kinase" evidence="1">
    <location>
        <begin position="1"/>
        <end position="276"/>
    </location>
</feature>
<dbReference type="Proteomes" id="UP001175228">
    <property type="component" value="Unassembled WGS sequence"/>
</dbReference>
<proteinExistence type="predicted"/>
<dbReference type="Pfam" id="PF17667">
    <property type="entry name" value="Pkinase_fungal"/>
    <property type="match status" value="1"/>
</dbReference>
<evidence type="ECO:0000259" key="1">
    <source>
        <dbReference type="PROSITE" id="PS50011"/>
    </source>
</evidence>